<dbReference type="EMBL" id="CM002871">
    <property type="protein sequence ID" value="KFK39193.1"/>
    <property type="molecule type" value="Genomic_DNA"/>
</dbReference>
<dbReference type="Gramene" id="KFK39193">
    <property type="protein sequence ID" value="KFK39193"/>
    <property type="gene ID" value="AALP_AA3G211900"/>
</dbReference>
<reference evidence="2" key="1">
    <citation type="journal article" date="2015" name="Nat. Plants">
        <title>Genome expansion of Arabis alpina linked with retrotransposition and reduced symmetric DNA methylation.</title>
        <authorList>
            <person name="Willing E.M."/>
            <person name="Rawat V."/>
            <person name="Mandakova T."/>
            <person name="Maumus F."/>
            <person name="James G.V."/>
            <person name="Nordstroem K.J."/>
            <person name="Becker C."/>
            <person name="Warthmann N."/>
            <person name="Chica C."/>
            <person name="Szarzynska B."/>
            <person name="Zytnicki M."/>
            <person name="Albani M.C."/>
            <person name="Kiefer C."/>
            <person name="Bergonzi S."/>
            <person name="Castaings L."/>
            <person name="Mateos J.L."/>
            <person name="Berns M.C."/>
            <person name="Bujdoso N."/>
            <person name="Piofczyk T."/>
            <person name="de Lorenzo L."/>
            <person name="Barrero-Sicilia C."/>
            <person name="Mateos I."/>
            <person name="Piednoel M."/>
            <person name="Hagmann J."/>
            <person name="Chen-Min-Tao R."/>
            <person name="Iglesias-Fernandez R."/>
            <person name="Schuster S.C."/>
            <person name="Alonso-Blanco C."/>
            <person name="Roudier F."/>
            <person name="Carbonero P."/>
            <person name="Paz-Ares J."/>
            <person name="Davis S.J."/>
            <person name="Pecinka A."/>
            <person name="Quesneville H."/>
            <person name="Colot V."/>
            <person name="Lysak M.A."/>
            <person name="Weigel D."/>
            <person name="Coupland G."/>
            <person name="Schneeberger K."/>
        </authorList>
    </citation>
    <scope>NUCLEOTIDE SEQUENCE [LARGE SCALE GENOMIC DNA]</scope>
    <source>
        <strain evidence="2">cv. Pajares</strain>
    </source>
</reference>
<keyword evidence="2" id="KW-1185">Reference proteome</keyword>
<accession>A0A087HAP1</accession>
<evidence type="ECO:0000313" key="2">
    <source>
        <dbReference type="Proteomes" id="UP000029120"/>
    </source>
</evidence>
<proteinExistence type="predicted"/>
<gene>
    <name evidence="1" type="ordered locus">AALP_Aa3g211900</name>
</gene>
<evidence type="ECO:0000313" key="1">
    <source>
        <dbReference type="EMBL" id="KFK39193.1"/>
    </source>
</evidence>
<dbReference type="AlphaFoldDB" id="A0A087HAP1"/>
<organism evidence="1 2">
    <name type="scientific">Arabis alpina</name>
    <name type="common">Alpine rock-cress</name>
    <dbReference type="NCBI Taxonomy" id="50452"/>
    <lineage>
        <taxon>Eukaryota</taxon>
        <taxon>Viridiplantae</taxon>
        <taxon>Streptophyta</taxon>
        <taxon>Embryophyta</taxon>
        <taxon>Tracheophyta</taxon>
        <taxon>Spermatophyta</taxon>
        <taxon>Magnoliopsida</taxon>
        <taxon>eudicotyledons</taxon>
        <taxon>Gunneridae</taxon>
        <taxon>Pentapetalae</taxon>
        <taxon>rosids</taxon>
        <taxon>malvids</taxon>
        <taxon>Brassicales</taxon>
        <taxon>Brassicaceae</taxon>
        <taxon>Arabideae</taxon>
        <taxon>Arabis</taxon>
    </lineage>
</organism>
<protein>
    <submittedName>
        <fullName evidence="1">Uncharacterized protein</fullName>
    </submittedName>
</protein>
<dbReference type="Proteomes" id="UP000029120">
    <property type="component" value="Chromosome 3"/>
</dbReference>
<name>A0A087HAP1_ARAAL</name>
<sequence length="93" mass="9928">MACVGVLGGVLLESSQRSAGPQLCCCRSCYRAASTLSGSGCPLLLWQCRSARTQARVNNAALGLRDLARTNEKILNNGLIYADINSFLYNGMV</sequence>